<dbReference type="AlphaFoldDB" id="A0AAE9Z799"/>
<feature type="domain" description="CoA carboxyltransferase C-terminal" evidence="2">
    <location>
        <begin position="284"/>
        <end position="532"/>
    </location>
</feature>
<dbReference type="GO" id="GO:0016874">
    <property type="term" value="F:ligase activity"/>
    <property type="evidence" value="ECO:0007669"/>
    <property type="project" value="InterPro"/>
</dbReference>
<dbReference type="EMBL" id="CP059733">
    <property type="protein sequence ID" value="WDE07537.1"/>
    <property type="molecule type" value="Genomic_DNA"/>
</dbReference>
<dbReference type="Proteomes" id="UP000032352">
    <property type="component" value="Chromosome"/>
</dbReference>
<dbReference type="PROSITE" id="PS50980">
    <property type="entry name" value="COA_CT_NTER"/>
    <property type="match status" value="1"/>
</dbReference>
<dbReference type="InterPro" id="IPR045190">
    <property type="entry name" value="MCCB/AccD1-like"/>
</dbReference>
<reference evidence="3 4" key="1">
    <citation type="journal article" date="2015" name="Genome Announc.">
        <title>Draft Genome Sequences of Marine Isolates of Thalassomonas viridans and Thalassomonas actiniarum.</title>
        <authorList>
            <person name="Olonade I."/>
            <person name="van Zyl L.J."/>
            <person name="Trindade M."/>
        </authorList>
    </citation>
    <scope>NUCLEOTIDE SEQUENCE [LARGE SCALE GENOMIC DNA]</scope>
    <source>
        <strain evidence="3 4">XOM25</strain>
    </source>
</reference>
<dbReference type="KEGG" id="tvd:SG34_012015"/>
<dbReference type="Pfam" id="PF01039">
    <property type="entry name" value="Carboxyl_trans"/>
    <property type="match status" value="1"/>
</dbReference>
<dbReference type="FunFam" id="3.90.226.10:FF:000046">
    <property type="entry name" value="Geranyl-CoA carboxylase beta subunit"/>
    <property type="match status" value="1"/>
</dbReference>
<protein>
    <submittedName>
        <fullName evidence="3">Acyl-CoA carboxylase subunit beta</fullName>
    </submittedName>
</protein>
<dbReference type="PANTHER" id="PTHR22855">
    <property type="entry name" value="ACETYL, PROPIONYL, PYRUVATE, AND GLUTACONYL CARBOXYLASE-RELATED"/>
    <property type="match status" value="1"/>
</dbReference>
<evidence type="ECO:0000259" key="1">
    <source>
        <dbReference type="PROSITE" id="PS50980"/>
    </source>
</evidence>
<name>A0AAE9Z799_9GAMM</name>
<proteinExistence type="predicted"/>
<dbReference type="SUPFAM" id="SSF52096">
    <property type="entry name" value="ClpP/crotonase"/>
    <property type="match status" value="2"/>
</dbReference>
<dbReference type="PROSITE" id="PS50989">
    <property type="entry name" value="COA_CT_CTER"/>
    <property type="match status" value="1"/>
</dbReference>
<dbReference type="InterPro" id="IPR011763">
    <property type="entry name" value="COA_CT_C"/>
</dbReference>
<evidence type="ECO:0000313" key="4">
    <source>
        <dbReference type="Proteomes" id="UP000032352"/>
    </source>
</evidence>
<evidence type="ECO:0000313" key="3">
    <source>
        <dbReference type="EMBL" id="WDE07537.1"/>
    </source>
</evidence>
<keyword evidence="4" id="KW-1185">Reference proteome</keyword>
<organism evidence="3 4">
    <name type="scientific">Thalassomonas viridans</name>
    <dbReference type="NCBI Taxonomy" id="137584"/>
    <lineage>
        <taxon>Bacteria</taxon>
        <taxon>Pseudomonadati</taxon>
        <taxon>Pseudomonadota</taxon>
        <taxon>Gammaproteobacteria</taxon>
        <taxon>Alteromonadales</taxon>
        <taxon>Colwelliaceae</taxon>
        <taxon>Thalassomonas</taxon>
    </lineage>
</organism>
<dbReference type="InterPro" id="IPR011762">
    <property type="entry name" value="COA_CT_N"/>
</dbReference>
<dbReference type="InterPro" id="IPR034733">
    <property type="entry name" value="AcCoA_carboxyl_beta"/>
</dbReference>
<dbReference type="Gene3D" id="3.90.226.10">
    <property type="entry name" value="2-enoyl-CoA Hydratase, Chain A, domain 1"/>
    <property type="match status" value="2"/>
</dbReference>
<dbReference type="InterPro" id="IPR029045">
    <property type="entry name" value="ClpP/crotonase-like_dom_sf"/>
</dbReference>
<feature type="domain" description="CoA carboxyltransferase N-terminal" evidence="1">
    <location>
        <begin position="19"/>
        <end position="277"/>
    </location>
</feature>
<dbReference type="RefSeq" id="WP_044836822.1">
    <property type="nucleotide sequence ID" value="NZ_CP059733.1"/>
</dbReference>
<dbReference type="FunFam" id="3.90.226.10:FF:000021">
    <property type="entry name" value="Acetyl-CoA carboxylase carboxyltransferase subunit"/>
    <property type="match status" value="1"/>
</dbReference>
<sequence>MTKLSSYINPQGQDFQANREQMLAQLKQVRDIEAFCISTEQEKQSRYHKKNMLLPRERLQHLVDAGAPFIELSSLAGYKMDDDKDGSGAGGGCIAGIGYVSGVRCLVKVDNYAVKGGTVSVSGMEKNLRLQQIAIENKLPFITLAQSGGANLAYATKIFAPGGRSFANQARMSALGIPQITVVHGSATAGGAYQPGLSDYVIMVKKQASMYLAGPPLLKAATGEIATEEALGGAEMHIREPGSSEYLADNDRDAIAMAREILAMTGQNFRQNQSQGQSQATYAEPDFSPEELLGIVPAETKTPYDAREIIARLSDGSQYLEFKADWDAQTLCGHIKLGGLPCGVIANNGPITAKGASKAAQFIQLCQQSQIPLLFLHNTTGFMVGTESEQSGIIKHGSKMIQAVANATVPKISIVIGGSYGAGNYAMCGRGFDPRFIFAWPNSKTSVMGGAQAGKVLRIVTEAKMKATGEVDNNKLDQLEQGTCAMIEQGAGAIPCSARLWDDGIIDPRHTRSLLIELFDICHQADKQELAQNHFGVARF</sequence>
<gene>
    <name evidence="3" type="ORF">SG34_012015</name>
</gene>
<accession>A0AAE9Z799</accession>
<evidence type="ECO:0000259" key="2">
    <source>
        <dbReference type="PROSITE" id="PS50989"/>
    </source>
</evidence>
<dbReference type="PANTHER" id="PTHR22855:SF46">
    <property type="entry name" value="METHYLCROTONOYL-COA CARBOXYLASE"/>
    <property type="match status" value="1"/>
</dbReference>
<reference evidence="3 4" key="2">
    <citation type="journal article" date="2022" name="Mar. Drugs">
        <title>Bioassay-Guided Fractionation Leads to the Detection of Cholic Acid Generated by the Rare Thalassomonas sp.</title>
        <authorList>
            <person name="Pheiffer F."/>
            <person name="Schneider Y.K."/>
            <person name="Hansen E.H."/>
            <person name="Andersen J.H."/>
            <person name="Isaksson J."/>
            <person name="Busche T."/>
            <person name="R C."/>
            <person name="Kalinowski J."/>
            <person name="Zyl L.V."/>
            <person name="Trindade M."/>
        </authorList>
    </citation>
    <scope>NUCLEOTIDE SEQUENCE [LARGE SCALE GENOMIC DNA]</scope>
    <source>
        <strain evidence="3 4">XOM25</strain>
    </source>
</reference>